<name>A0AAD3NS73_CRYJA</name>
<protein>
    <submittedName>
        <fullName evidence="1">Uncharacterized protein</fullName>
    </submittedName>
</protein>
<comment type="caution">
    <text evidence="1">The sequence shown here is derived from an EMBL/GenBank/DDBJ whole genome shotgun (WGS) entry which is preliminary data.</text>
</comment>
<evidence type="ECO:0000313" key="2">
    <source>
        <dbReference type="Proteomes" id="UP001234787"/>
    </source>
</evidence>
<gene>
    <name evidence="1" type="ORF">SUGI_1238960</name>
</gene>
<dbReference type="Proteomes" id="UP001234787">
    <property type="component" value="Unassembled WGS sequence"/>
</dbReference>
<reference evidence="1" key="1">
    <citation type="submission" date="2022-12" db="EMBL/GenBank/DDBJ databases">
        <title>Chromosome-Level Genome Assembly of Japanese Cedar (Cryptomeriajaponica D. Don).</title>
        <authorList>
            <person name="Fujino T."/>
            <person name="Yamaguchi K."/>
            <person name="Yokoyama T."/>
            <person name="Hamanaka T."/>
            <person name="Harazono Y."/>
            <person name="Kamada H."/>
            <person name="Kobayashi W."/>
            <person name="Ujino-Ihara T."/>
            <person name="Uchiyama K."/>
            <person name="Matsumoto A."/>
            <person name="Izuno A."/>
            <person name="Tsumura Y."/>
            <person name="Toyoda A."/>
            <person name="Shigenobu S."/>
            <person name="Moriguchi Y."/>
            <person name="Ueno S."/>
            <person name="Kasahara M."/>
        </authorList>
    </citation>
    <scope>NUCLEOTIDE SEQUENCE</scope>
</reference>
<dbReference type="AlphaFoldDB" id="A0AAD3NS73"/>
<sequence>MTSETNGGPSTKGTTPIKSFKLSLLDSDSLPIMNSSWFEARVLDSVLGKDGVKGGAATFQPVDASTTIAHSSKFLQSGVQAQIADSDIKLKKNEEKIEHR</sequence>
<accession>A0AAD3NS73</accession>
<dbReference type="EMBL" id="BSEH01000029">
    <property type="protein sequence ID" value="GLJ56682.1"/>
    <property type="molecule type" value="Genomic_DNA"/>
</dbReference>
<evidence type="ECO:0000313" key="1">
    <source>
        <dbReference type="EMBL" id="GLJ56682.1"/>
    </source>
</evidence>
<keyword evidence="2" id="KW-1185">Reference proteome</keyword>
<proteinExistence type="predicted"/>
<organism evidence="1 2">
    <name type="scientific">Cryptomeria japonica</name>
    <name type="common">Japanese cedar</name>
    <name type="synonym">Cupressus japonica</name>
    <dbReference type="NCBI Taxonomy" id="3369"/>
    <lineage>
        <taxon>Eukaryota</taxon>
        <taxon>Viridiplantae</taxon>
        <taxon>Streptophyta</taxon>
        <taxon>Embryophyta</taxon>
        <taxon>Tracheophyta</taxon>
        <taxon>Spermatophyta</taxon>
        <taxon>Pinopsida</taxon>
        <taxon>Pinidae</taxon>
        <taxon>Conifers II</taxon>
        <taxon>Cupressales</taxon>
        <taxon>Cupressaceae</taxon>
        <taxon>Cryptomeria</taxon>
    </lineage>
</organism>